<keyword evidence="1" id="KW-1133">Transmembrane helix</keyword>
<keyword evidence="1" id="KW-0812">Transmembrane</keyword>
<feature type="transmembrane region" description="Helical" evidence="1">
    <location>
        <begin position="12"/>
        <end position="37"/>
    </location>
</feature>
<dbReference type="EMBL" id="JAGIKX010000009">
    <property type="protein sequence ID" value="MBP2257459.1"/>
    <property type="molecule type" value="Genomic_DNA"/>
</dbReference>
<feature type="transmembrane region" description="Helical" evidence="1">
    <location>
        <begin position="49"/>
        <end position="68"/>
    </location>
</feature>
<keyword evidence="3" id="KW-1185">Reference proteome</keyword>
<feature type="transmembrane region" description="Helical" evidence="1">
    <location>
        <begin position="236"/>
        <end position="264"/>
    </location>
</feature>
<dbReference type="PANTHER" id="PTHR41324:SF1">
    <property type="entry name" value="DUF2232 DOMAIN-CONTAINING PROTEIN"/>
    <property type="match status" value="1"/>
</dbReference>
<feature type="transmembrane region" description="Helical" evidence="1">
    <location>
        <begin position="276"/>
        <end position="299"/>
    </location>
</feature>
<protein>
    <submittedName>
        <fullName evidence="2">Uncharacterized protein YybS (DUF2232 family)</fullName>
    </submittedName>
</protein>
<evidence type="ECO:0000313" key="2">
    <source>
        <dbReference type="EMBL" id="MBP2257459.1"/>
    </source>
</evidence>
<dbReference type="Pfam" id="PF09991">
    <property type="entry name" value="DUF2232"/>
    <property type="match status" value="1"/>
</dbReference>
<sequence>MNQSKQMTDGALFTGIFILLLLMARFIPAFIVIAIFLLPIPFVLYTFKYSWKPSLLMLAAAILFTLFFETSVTLPLTVLVGIAGILIGTAIHQGLSPYETWGRGAIGFIAGLLFVVLFIQLVLQINWLEEIDIMVNDSMEMSQEIMGQYGITDQTQAQELLKDQIELMQDLFPVVLALIAIVFAFLTQWVSYKLINRLENRQFRFPPFRSLRFPVVIIWVYFVALLFTFIDLDPNSVFYLAVINIFTLTGVLMTIQGLSFIFFYANYKKWSKAIPILSVVLTLLLPFLLLYFVRIIGIIDLGFGLRDRIAQRKK</sequence>
<feature type="transmembrane region" description="Helical" evidence="1">
    <location>
        <begin position="171"/>
        <end position="190"/>
    </location>
</feature>
<accession>A0ABS4S7J0</accession>
<name>A0ABS4S7J0_9BACI</name>
<organism evidence="2 3">
    <name type="scientific">Virgibacillus alimentarius</name>
    <dbReference type="NCBI Taxonomy" id="698769"/>
    <lineage>
        <taxon>Bacteria</taxon>
        <taxon>Bacillati</taxon>
        <taxon>Bacillota</taxon>
        <taxon>Bacilli</taxon>
        <taxon>Bacillales</taxon>
        <taxon>Bacillaceae</taxon>
        <taxon>Virgibacillus</taxon>
    </lineage>
</organism>
<feature type="transmembrane region" description="Helical" evidence="1">
    <location>
        <begin position="104"/>
        <end position="127"/>
    </location>
</feature>
<dbReference type="PANTHER" id="PTHR41324">
    <property type="entry name" value="MEMBRANE PROTEIN-RELATED"/>
    <property type="match status" value="1"/>
</dbReference>
<feature type="transmembrane region" description="Helical" evidence="1">
    <location>
        <begin position="211"/>
        <end position="230"/>
    </location>
</feature>
<reference evidence="2 3" key="1">
    <citation type="submission" date="2021-03" db="EMBL/GenBank/DDBJ databases">
        <title>Genomic Encyclopedia of Type Strains, Phase IV (KMG-IV): sequencing the most valuable type-strain genomes for metagenomic binning, comparative biology and taxonomic classification.</title>
        <authorList>
            <person name="Goeker M."/>
        </authorList>
    </citation>
    <scope>NUCLEOTIDE SEQUENCE [LARGE SCALE GENOMIC DNA]</scope>
    <source>
        <strain evidence="2 3">DSM 25790</strain>
    </source>
</reference>
<evidence type="ECO:0000256" key="1">
    <source>
        <dbReference type="SAM" id="Phobius"/>
    </source>
</evidence>
<dbReference type="InterPro" id="IPR018710">
    <property type="entry name" value="DUF2232"/>
</dbReference>
<keyword evidence="1" id="KW-0472">Membrane</keyword>
<evidence type="ECO:0000313" key="3">
    <source>
        <dbReference type="Proteomes" id="UP001519294"/>
    </source>
</evidence>
<dbReference type="RefSeq" id="WP_226370986.1">
    <property type="nucleotide sequence ID" value="NZ_JAGIKX010000009.1"/>
</dbReference>
<proteinExistence type="predicted"/>
<gene>
    <name evidence="2" type="ORF">J2Z81_001407</name>
</gene>
<dbReference type="Proteomes" id="UP001519294">
    <property type="component" value="Unassembled WGS sequence"/>
</dbReference>
<comment type="caution">
    <text evidence="2">The sequence shown here is derived from an EMBL/GenBank/DDBJ whole genome shotgun (WGS) entry which is preliminary data.</text>
</comment>